<keyword evidence="1" id="KW-0812">Transmembrane</keyword>
<dbReference type="Proteomes" id="UP000034696">
    <property type="component" value="Unassembled WGS sequence"/>
</dbReference>
<keyword evidence="1" id="KW-0472">Membrane</keyword>
<evidence type="ECO:0000256" key="1">
    <source>
        <dbReference type="SAM" id="Phobius"/>
    </source>
</evidence>
<evidence type="ECO:0000313" key="3">
    <source>
        <dbReference type="Proteomes" id="UP000034696"/>
    </source>
</evidence>
<keyword evidence="1" id="KW-1133">Transmembrane helix</keyword>
<dbReference type="EMBL" id="LCKT01000021">
    <property type="protein sequence ID" value="KKU04348.1"/>
    <property type="molecule type" value="Genomic_DNA"/>
</dbReference>
<evidence type="ECO:0000313" key="2">
    <source>
        <dbReference type="EMBL" id="KKU04348.1"/>
    </source>
</evidence>
<name>A0A0G1PFZ3_9BACT</name>
<feature type="transmembrane region" description="Helical" evidence="1">
    <location>
        <begin position="119"/>
        <end position="139"/>
    </location>
</feature>
<reference evidence="2 3" key="1">
    <citation type="journal article" date="2015" name="Nature">
        <title>rRNA introns, odd ribosomes, and small enigmatic genomes across a large radiation of phyla.</title>
        <authorList>
            <person name="Brown C.T."/>
            <person name="Hug L.A."/>
            <person name="Thomas B.C."/>
            <person name="Sharon I."/>
            <person name="Castelle C.J."/>
            <person name="Singh A."/>
            <person name="Wilkins M.J."/>
            <person name="Williams K.H."/>
            <person name="Banfield J.F."/>
        </authorList>
    </citation>
    <scope>NUCLEOTIDE SEQUENCE [LARGE SCALE GENOMIC DNA]</scope>
</reference>
<gene>
    <name evidence="2" type="ORF">UX06_C0021G0006</name>
</gene>
<proteinExistence type="predicted"/>
<sequence length="179" mass="20214">MKRLLFGVVLIFVAMKAVPASGWVIERRIHEGATLDGYARYLESSVEEIKKANPRFGANLKVGESIKIPSNLPDLRALENKAGDLALQLTTALDDARKATEGAESLRKKYERMDYLSPFIYGGLAISVLMNVSLAFVVFKRKRRRVEDSLRHVNIKVLKQRESEWLMKPTTTTGKINNH</sequence>
<dbReference type="Gene3D" id="3.10.350.10">
    <property type="entry name" value="LysM domain"/>
    <property type="match status" value="1"/>
</dbReference>
<protein>
    <recommendedName>
        <fullName evidence="4">LysM domain-containing protein</fullName>
    </recommendedName>
</protein>
<evidence type="ECO:0008006" key="4">
    <source>
        <dbReference type="Google" id="ProtNLM"/>
    </source>
</evidence>
<dbReference type="InterPro" id="IPR036779">
    <property type="entry name" value="LysM_dom_sf"/>
</dbReference>
<accession>A0A0G1PFZ3</accession>
<comment type="caution">
    <text evidence="2">The sequence shown here is derived from an EMBL/GenBank/DDBJ whole genome shotgun (WGS) entry which is preliminary data.</text>
</comment>
<dbReference type="AlphaFoldDB" id="A0A0G1PFZ3"/>
<organism evidence="2 3">
    <name type="scientific">Candidatus Giovannonibacteria bacterium GW2011_GWA2_45_21</name>
    <dbReference type="NCBI Taxonomy" id="1618649"/>
    <lineage>
        <taxon>Bacteria</taxon>
        <taxon>Candidatus Giovannoniibacteriota</taxon>
    </lineage>
</organism>